<evidence type="ECO:0000259" key="1">
    <source>
        <dbReference type="PROSITE" id="PS51819"/>
    </source>
</evidence>
<name>A0ABW3TYV0_9BACL</name>
<dbReference type="InterPro" id="IPR037523">
    <property type="entry name" value="VOC_core"/>
</dbReference>
<organism evidence="2 3">
    <name type="scientific">Sporosarcina contaminans</name>
    <dbReference type="NCBI Taxonomy" id="633403"/>
    <lineage>
        <taxon>Bacteria</taxon>
        <taxon>Bacillati</taxon>
        <taxon>Bacillota</taxon>
        <taxon>Bacilli</taxon>
        <taxon>Bacillales</taxon>
        <taxon>Caryophanaceae</taxon>
        <taxon>Sporosarcina</taxon>
    </lineage>
</organism>
<sequence length="132" mass="14818">MGEIVKKIETIYLPVNNPKASAKWYEEHLQLKTMGPIEEDADQAQLVLNSGQSIFLIKSKNAVNANFTEINGTEQCSITLEVNNFQRLYEALKANGATITEIVDNDDCGKNFYVYDMDGNKIDIWSGWPPVS</sequence>
<evidence type="ECO:0000313" key="3">
    <source>
        <dbReference type="Proteomes" id="UP001597231"/>
    </source>
</evidence>
<accession>A0ABW3TYV0</accession>
<comment type="caution">
    <text evidence="2">The sequence shown here is derived from an EMBL/GenBank/DDBJ whole genome shotgun (WGS) entry which is preliminary data.</text>
</comment>
<reference evidence="3" key="1">
    <citation type="journal article" date="2019" name="Int. J. Syst. Evol. Microbiol.">
        <title>The Global Catalogue of Microorganisms (GCM) 10K type strain sequencing project: providing services to taxonomists for standard genome sequencing and annotation.</title>
        <authorList>
            <consortium name="The Broad Institute Genomics Platform"/>
            <consortium name="The Broad Institute Genome Sequencing Center for Infectious Disease"/>
            <person name="Wu L."/>
            <person name="Ma J."/>
        </authorList>
    </citation>
    <scope>NUCLEOTIDE SEQUENCE [LARGE SCALE GENOMIC DNA]</scope>
    <source>
        <strain evidence="3">CCUG 53915</strain>
    </source>
</reference>
<dbReference type="EMBL" id="JBHTLT010000048">
    <property type="protein sequence ID" value="MFD1205592.1"/>
    <property type="molecule type" value="Genomic_DNA"/>
</dbReference>
<feature type="domain" description="VOC" evidence="1">
    <location>
        <begin position="7"/>
        <end position="127"/>
    </location>
</feature>
<gene>
    <name evidence="2" type="ORF">ACFQ38_10820</name>
</gene>
<dbReference type="RefSeq" id="WP_336823746.1">
    <property type="nucleotide sequence ID" value="NZ_JBHTLT010000048.1"/>
</dbReference>
<dbReference type="InterPro" id="IPR004360">
    <property type="entry name" value="Glyas_Fos-R_dOase_dom"/>
</dbReference>
<evidence type="ECO:0000313" key="2">
    <source>
        <dbReference type="EMBL" id="MFD1205592.1"/>
    </source>
</evidence>
<proteinExistence type="predicted"/>
<dbReference type="CDD" id="cd06587">
    <property type="entry name" value="VOC"/>
    <property type="match status" value="1"/>
</dbReference>
<dbReference type="Gene3D" id="3.10.180.10">
    <property type="entry name" value="2,3-Dihydroxybiphenyl 1,2-Dioxygenase, domain 1"/>
    <property type="match status" value="1"/>
</dbReference>
<keyword evidence="3" id="KW-1185">Reference proteome</keyword>
<dbReference type="PROSITE" id="PS51819">
    <property type="entry name" value="VOC"/>
    <property type="match status" value="1"/>
</dbReference>
<dbReference type="SUPFAM" id="SSF54593">
    <property type="entry name" value="Glyoxalase/Bleomycin resistance protein/Dihydroxybiphenyl dioxygenase"/>
    <property type="match status" value="1"/>
</dbReference>
<protein>
    <submittedName>
        <fullName evidence="2">VOC family protein</fullName>
    </submittedName>
</protein>
<dbReference type="Pfam" id="PF00903">
    <property type="entry name" value="Glyoxalase"/>
    <property type="match status" value="1"/>
</dbReference>
<dbReference type="Proteomes" id="UP001597231">
    <property type="component" value="Unassembled WGS sequence"/>
</dbReference>
<dbReference type="InterPro" id="IPR029068">
    <property type="entry name" value="Glyas_Bleomycin-R_OHBP_Dase"/>
</dbReference>